<dbReference type="AlphaFoldDB" id="A0A3P5WE40"/>
<dbReference type="InterPro" id="IPR006059">
    <property type="entry name" value="SBP"/>
</dbReference>
<evidence type="ECO:0000313" key="7">
    <source>
        <dbReference type="Proteomes" id="UP000277498"/>
    </source>
</evidence>
<keyword evidence="4" id="KW-0574">Periplasm</keyword>
<evidence type="ECO:0000256" key="4">
    <source>
        <dbReference type="ARBA" id="ARBA00022764"/>
    </source>
</evidence>
<feature type="signal peptide" evidence="5">
    <location>
        <begin position="1"/>
        <end position="22"/>
    </location>
</feature>
<gene>
    <name evidence="6" type="primary">potD_1</name>
    <name evidence="6" type="ORF">XINFAN_00325</name>
</gene>
<dbReference type="RefSeq" id="WP_124084765.1">
    <property type="nucleotide sequence ID" value="NZ_UXAW01000032.1"/>
</dbReference>
<comment type="subcellular location">
    <subcellularLocation>
        <location evidence="1">Periplasm</location>
    </subcellularLocation>
</comment>
<dbReference type="Proteomes" id="UP000277498">
    <property type="component" value="Unassembled WGS sequence"/>
</dbReference>
<feature type="chain" id="PRO_5018253493" evidence="5">
    <location>
        <begin position="23"/>
        <end position="350"/>
    </location>
</feature>
<accession>A0A3P5WE40</accession>
<dbReference type="Gene3D" id="3.40.190.10">
    <property type="entry name" value="Periplasmic binding protein-like II"/>
    <property type="match status" value="2"/>
</dbReference>
<dbReference type="OrthoDB" id="6776301at2"/>
<dbReference type="PANTHER" id="PTHR30222">
    <property type="entry name" value="SPERMIDINE/PUTRESCINE-BINDING PERIPLASMIC PROTEIN"/>
    <property type="match status" value="1"/>
</dbReference>
<evidence type="ECO:0000256" key="3">
    <source>
        <dbReference type="ARBA" id="ARBA00022729"/>
    </source>
</evidence>
<evidence type="ECO:0000256" key="1">
    <source>
        <dbReference type="ARBA" id="ARBA00004418"/>
    </source>
</evidence>
<keyword evidence="7" id="KW-1185">Reference proteome</keyword>
<dbReference type="Pfam" id="PF13416">
    <property type="entry name" value="SBP_bac_8"/>
    <property type="match status" value="1"/>
</dbReference>
<dbReference type="PANTHER" id="PTHR30222:SF17">
    <property type="entry name" value="SPERMIDINE_PUTRESCINE-BINDING PERIPLASMIC PROTEIN"/>
    <property type="match status" value="1"/>
</dbReference>
<organism evidence="6 7">
    <name type="scientific">Pseudogemmobacter humi</name>
    <dbReference type="NCBI Taxonomy" id="2483812"/>
    <lineage>
        <taxon>Bacteria</taxon>
        <taxon>Pseudomonadati</taxon>
        <taxon>Pseudomonadota</taxon>
        <taxon>Alphaproteobacteria</taxon>
        <taxon>Rhodobacterales</taxon>
        <taxon>Paracoccaceae</taxon>
        <taxon>Pseudogemmobacter</taxon>
    </lineage>
</organism>
<evidence type="ECO:0000256" key="5">
    <source>
        <dbReference type="SAM" id="SignalP"/>
    </source>
</evidence>
<dbReference type="GO" id="GO:0042597">
    <property type="term" value="C:periplasmic space"/>
    <property type="evidence" value="ECO:0007669"/>
    <property type="project" value="UniProtKB-SubCell"/>
</dbReference>
<reference evidence="6 7" key="1">
    <citation type="submission" date="2018-11" db="EMBL/GenBank/DDBJ databases">
        <authorList>
            <person name="Criscuolo A."/>
        </authorList>
    </citation>
    <scope>NUCLEOTIDE SEQUENCE [LARGE SCALE GENOMIC DNA]</scope>
    <source>
        <strain evidence="6">ACIP111625</strain>
    </source>
</reference>
<protein>
    <submittedName>
        <fullName evidence="6">Spermidine/putrescine-binding periplasmic protein</fullName>
    </submittedName>
</protein>
<keyword evidence="3 5" id="KW-0732">Signal</keyword>
<evidence type="ECO:0000313" key="6">
    <source>
        <dbReference type="EMBL" id="VDC19938.1"/>
    </source>
</evidence>
<dbReference type="PRINTS" id="PR00909">
    <property type="entry name" value="SPERMDNBNDNG"/>
</dbReference>
<keyword evidence="2" id="KW-0813">Transport</keyword>
<dbReference type="GO" id="GO:0015846">
    <property type="term" value="P:polyamine transport"/>
    <property type="evidence" value="ECO:0007669"/>
    <property type="project" value="InterPro"/>
</dbReference>
<dbReference type="InterPro" id="IPR001188">
    <property type="entry name" value="Sperm_putr-bd"/>
</dbReference>
<proteinExistence type="predicted"/>
<dbReference type="GO" id="GO:0019808">
    <property type="term" value="F:polyamine binding"/>
    <property type="evidence" value="ECO:0007669"/>
    <property type="project" value="InterPro"/>
</dbReference>
<name>A0A3P5WE40_9RHOB</name>
<dbReference type="EMBL" id="UXAW01000032">
    <property type="protein sequence ID" value="VDC19938.1"/>
    <property type="molecule type" value="Genomic_DNA"/>
</dbReference>
<dbReference type="SUPFAM" id="SSF53850">
    <property type="entry name" value="Periplasmic binding protein-like II"/>
    <property type="match status" value="1"/>
</dbReference>
<sequence>MTITRYAAAAALTAALAAPALAEEIRVLNWNSYGTDAEFAIQEFEAQTGIRVLHDYFTSEQEAVTKLQTGAGSYDVVIINGAMIDTIRELDLLQGIDTAQITRWDDLTQAFKENESVYNNDTYWGVPWVWGVNGLAYNSDRITTPITSANAMWDPAHAGRVSLRDDAEWQVKQTALVLGQDINHPEDLAAIKAKLLELKPQVKSLWMSEDEWMKGMANGAYDIGQIWAGGAMRAKTTFGLPVEFVIPDEGVIAWFDVLGTPKGSKNPEGAAKFIDYMISPGFYTRWDTEIGAATSANPKALEALPEGSFNRDVLGDPAVAEKLRFMGPLSDAERQAFQQMWAEVKTEFAR</sequence>
<evidence type="ECO:0000256" key="2">
    <source>
        <dbReference type="ARBA" id="ARBA00022448"/>
    </source>
</evidence>